<dbReference type="AlphaFoldDB" id="K2G0M8"/>
<sequence length="84" mass="9176">MPVDGPARIERIYTPQISAIHEYDMDSDISANQPQLVPHIDLFPANLAHSIDIATAISSSAWWNTTSLEWCKTASIIELAGVIG</sequence>
<protein>
    <submittedName>
        <fullName evidence="1">Uncharacterized protein</fullName>
    </submittedName>
</protein>
<proteinExistence type="predicted"/>
<comment type="caution">
    <text evidence="1">The sequence shown here is derived from an EMBL/GenBank/DDBJ whole genome shotgun (WGS) entry which is preliminary data.</text>
</comment>
<accession>K2G0M8</accession>
<organism evidence="1">
    <name type="scientific">uncultured bacterium</name>
    <name type="common">gcode 4</name>
    <dbReference type="NCBI Taxonomy" id="1234023"/>
    <lineage>
        <taxon>Bacteria</taxon>
        <taxon>environmental samples</taxon>
    </lineage>
</organism>
<dbReference type="EMBL" id="AMFJ01000286">
    <property type="protein sequence ID" value="EKE28803.1"/>
    <property type="molecule type" value="Genomic_DNA"/>
</dbReference>
<gene>
    <name evidence="1" type="ORF">ACD_3C00012G0001</name>
</gene>
<reference evidence="1" key="1">
    <citation type="journal article" date="2012" name="Science">
        <title>Fermentation, hydrogen, and sulfur metabolism in multiple uncultivated bacterial phyla.</title>
        <authorList>
            <person name="Wrighton K.C."/>
            <person name="Thomas B.C."/>
            <person name="Sharon I."/>
            <person name="Miller C.S."/>
            <person name="Castelle C.J."/>
            <person name="VerBerkmoes N.C."/>
            <person name="Wilkins M.J."/>
            <person name="Hettich R.L."/>
            <person name="Lipton M.S."/>
            <person name="Williams K.H."/>
            <person name="Long P.E."/>
            <person name="Banfield J.F."/>
        </authorList>
    </citation>
    <scope>NUCLEOTIDE SEQUENCE [LARGE SCALE GENOMIC DNA]</scope>
</reference>
<evidence type="ECO:0000313" key="1">
    <source>
        <dbReference type="EMBL" id="EKE28803.1"/>
    </source>
</evidence>
<name>K2G0M8_9BACT</name>